<evidence type="ECO:0000313" key="2">
    <source>
        <dbReference type="RefSeq" id="XP_056691617.1"/>
    </source>
</evidence>
<proteinExistence type="predicted"/>
<dbReference type="PANTHER" id="PTHR33538">
    <property type="entry name" value="PROTEIN GAMETE EXPRESSED 1"/>
    <property type="match status" value="1"/>
</dbReference>
<dbReference type="PANTHER" id="PTHR33538:SF2">
    <property type="entry name" value="PROTEIN GAMETE EXPRESSED 1"/>
    <property type="match status" value="1"/>
</dbReference>
<protein>
    <submittedName>
        <fullName evidence="2">Protein GAMETE EXPRESSED 1</fullName>
    </submittedName>
</protein>
<reference evidence="1" key="1">
    <citation type="journal article" date="2021" name="Nat. Commun.">
        <title>Genomic analyses provide insights into spinach domestication and the genetic basis of agronomic traits.</title>
        <authorList>
            <person name="Cai X."/>
            <person name="Sun X."/>
            <person name="Xu C."/>
            <person name="Sun H."/>
            <person name="Wang X."/>
            <person name="Ge C."/>
            <person name="Zhang Z."/>
            <person name="Wang Q."/>
            <person name="Fei Z."/>
            <person name="Jiao C."/>
            <person name="Wang Q."/>
        </authorList>
    </citation>
    <scope>NUCLEOTIDE SEQUENCE [LARGE SCALE GENOMIC DNA]</scope>
    <source>
        <strain evidence="1">cv. Varoflay</strain>
    </source>
</reference>
<sequence length="246" mass="28660">MEESIARIEESYSHLKQEIQVLKKITTEVTNKVVGHEDAFSYKNPCWFNAYKNLNSSCSDILGADEKRSRFAWYLSDCFQTDSGRNPFLHCKVESKMVDCLQKLNINDRKIYLEFYLETHSICHQLRKKLETMKEKTDTLVHILNQTQESITSIDEVTQKIGATLMNMLGIIMKHTEKLNEQASAIAFSYVELLKRQSLMKEKTKEKMKEKMEESIAIVEEFYSYLTQEIEVLQKKTTEVGKKLGC</sequence>
<dbReference type="RefSeq" id="XP_056691617.1">
    <property type="nucleotide sequence ID" value="XM_056835639.1"/>
</dbReference>
<keyword evidence="1" id="KW-1185">Reference proteome</keyword>
<dbReference type="Proteomes" id="UP000813463">
    <property type="component" value="Chromosome 2"/>
</dbReference>
<organism evidence="1 2">
    <name type="scientific">Spinacia oleracea</name>
    <name type="common">Spinach</name>
    <dbReference type="NCBI Taxonomy" id="3562"/>
    <lineage>
        <taxon>Eukaryota</taxon>
        <taxon>Viridiplantae</taxon>
        <taxon>Streptophyta</taxon>
        <taxon>Embryophyta</taxon>
        <taxon>Tracheophyta</taxon>
        <taxon>Spermatophyta</taxon>
        <taxon>Magnoliopsida</taxon>
        <taxon>eudicotyledons</taxon>
        <taxon>Gunneridae</taxon>
        <taxon>Pentapetalae</taxon>
        <taxon>Caryophyllales</taxon>
        <taxon>Chenopodiaceae</taxon>
        <taxon>Chenopodioideae</taxon>
        <taxon>Anserineae</taxon>
        <taxon>Spinacia</taxon>
    </lineage>
</organism>
<reference evidence="2" key="2">
    <citation type="submission" date="2025-08" db="UniProtKB">
        <authorList>
            <consortium name="RefSeq"/>
        </authorList>
    </citation>
    <scope>IDENTIFICATION</scope>
    <source>
        <tissue evidence="2">Leaf</tissue>
    </source>
</reference>
<dbReference type="GeneID" id="110775746"/>
<accession>A0ABM3R7L7</accession>
<dbReference type="InterPro" id="IPR040346">
    <property type="entry name" value="GEX1/Brambleberry"/>
</dbReference>
<evidence type="ECO:0000313" key="1">
    <source>
        <dbReference type="Proteomes" id="UP000813463"/>
    </source>
</evidence>
<name>A0ABM3R7L7_SPIOL</name>
<gene>
    <name evidence="2" type="primary">LOC110775746</name>
</gene>